<dbReference type="EMBL" id="SELW01000471">
    <property type="protein sequence ID" value="TID25591.1"/>
    <property type="molecule type" value="Genomic_DNA"/>
</dbReference>
<dbReference type="CDD" id="cd09272">
    <property type="entry name" value="RNase_HI_RT_Ty1"/>
    <property type="match status" value="1"/>
</dbReference>
<keyword evidence="7" id="KW-0540">Nuclease</keyword>
<dbReference type="PANTHER" id="PTHR42648">
    <property type="entry name" value="TRANSPOSASE, PUTATIVE-RELATED"/>
    <property type="match status" value="1"/>
</dbReference>
<feature type="compositionally biased region" description="Polar residues" evidence="27">
    <location>
        <begin position="904"/>
        <end position="921"/>
    </location>
</feature>
<keyword evidence="18" id="KW-0511">Multifunctional enzyme</keyword>
<evidence type="ECO:0000313" key="30">
    <source>
        <dbReference type="Proteomes" id="UP000307173"/>
    </source>
</evidence>
<feature type="compositionally biased region" description="Polar residues" evidence="27">
    <location>
        <begin position="1060"/>
        <end position="1071"/>
    </location>
</feature>
<dbReference type="GO" id="GO:0006508">
    <property type="term" value="P:proteolysis"/>
    <property type="evidence" value="ECO:0007669"/>
    <property type="project" value="InterPro"/>
</dbReference>
<dbReference type="InterPro" id="IPR012337">
    <property type="entry name" value="RNaseH-like_sf"/>
</dbReference>
<evidence type="ECO:0000256" key="15">
    <source>
        <dbReference type="ARBA" id="ARBA00022932"/>
    </source>
</evidence>
<dbReference type="GO" id="GO:0015074">
    <property type="term" value="P:DNA integration"/>
    <property type="evidence" value="ECO:0007669"/>
    <property type="project" value="UniProtKB-KW"/>
</dbReference>
<evidence type="ECO:0000256" key="21">
    <source>
        <dbReference type="ARBA" id="ARBA00030524"/>
    </source>
</evidence>
<dbReference type="GO" id="GO:0003887">
    <property type="term" value="F:DNA-directed DNA polymerase activity"/>
    <property type="evidence" value="ECO:0007669"/>
    <property type="project" value="UniProtKB-KW"/>
</dbReference>
<evidence type="ECO:0000256" key="6">
    <source>
        <dbReference type="ARBA" id="ARBA00022695"/>
    </source>
</evidence>
<name>A0A4T0X1R1_9ASCO</name>
<feature type="region of interest" description="Disordered" evidence="27">
    <location>
        <begin position="904"/>
        <end position="931"/>
    </location>
</feature>
<comment type="function">
    <text evidence="26">Capsid protein (CA) is the structural component of the virus-like particle (VLP), forming the shell that encapsulates the retrotransposons dimeric RNA genome. The particles are assembled from trimer-clustered units and there are holes in the capsid shells that allow for the diffusion of macromolecules. CA also has nucleocapsid-like chaperone activity, promoting primer tRNA(i)-Met annealing to the multipartite primer-binding site (PBS), dimerization of Ty1 RNA and initiation of reverse transcription.</text>
</comment>
<keyword evidence="12" id="KW-0694">RNA-binding</keyword>
<dbReference type="STRING" id="52247.A0A4T0X1R1"/>
<keyword evidence="11" id="KW-0460">Magnesium</keyword>
<evidence type="ECO:0000313" key="29">
    <source>
        <dbReference type="EMBL" id="TID25591.1"/>
    </source>
</evidence>
<dbReference type="GO" id="GO:0032196">
    <property type="term" value="P:transposition"/>
    <property type="evidence" value="ECO:0007669"/>
    <property type="project" value="UniProtKB-KW"/>
</dbReference>
<evidence type="ECO:0000256" key="9">
    <source>
        <dbReference type="ARBA" id="ARBA00022759"/>
    </source>
</evidence>
<dbReference type="GO" id="GO:0006310">
    <property type="term" value="P:DNA recombination"/>
    <property type="evidence" value="ECO:0007669"/>
    <property type="project" value="UniProtKB-KW"/>
</dbReference>
<keyword evidence="3" id="KW-0963">Cytoplasm</keyword>
<feature type="compositionally biased region" description="Low complexity" evidence="27">
    <location>
        <begin position="1102"/>
        <end position="1146"/>
    </location>
</feature>
<comment type="catalytic activity">
    <reaction evidence="24">
        <text>DNA(n) + a 2'-deoxyribonucleoside 5'-triphosphate = DNA(n+1) + diphosphate</text>
        <dbReference type="Rhea" id="RHEA:22508"/>
        <dbReference type="Rhea" id="RHEA-COMP:17339"/>
        <dbReference type="Rhea" id="RHEA-COMP:17340"/>
        <dbReference type="ChEBI" id="CHEBI:33019"/>
        <dbReference type="ChEBI" id="CHEBI:61560"/>
        <dbReference type="ChEBI" id="CHEBI:173112"/>
        <dbReference type="EC" id="2.7.7.49"/>
    </reaction>
</comment>
<keyword evidence="10" id="KW-0378">Hydrolase</keyword>
<dbReference type="InterPro" id="IPR039537">
    <property type="entry name" value="Retrotran_Ty1/copia-like"/>
</dbReference>
<sequence length="1747" mass="194664">RPKVMLHALNSDMATRVRTGTMSPKIIKDKSEPDASSTFLSEDNSHQGSSYNSDVETSGTSAENSTVESGENSEDNSVETDFLTPEDTSEIKLIQDKFNQTYLPMITESYSKINKLNQSEKYKGLIALSPEIHFNKNDMAQFIGWYMFLKAKFVEVNAGTGVNVSDIFEAFEKYDKELMEKVDVDIAKDLLYVVTQTIKSAKNRDYLTYKMGIPGATSIFKTLEFIREFHCGARSIPAKIDRLFNMIVFGKDSDDSKVTHNNVDSVRIHMEYINCVTLFHPVKDNMTSSKQAEVFIQNMSKSFKEEFVTYLTKNNKYNGSKELGDQFESLESVLAELEEYRKDSTYQAKVDYLNSMQIPKEIRIVSDKSSNSNETKSTKANSNKSTNPSSNNSNGKNNSNNSTSKNNSNTSNGKNNGKAKVVSNSIQVGLGKLGILIDSGASASITPCKEYIHGFHDVDEVSVDFHGGKTPLTGVGHLVIDFDGHYIKTLVYYAPQATNTVITEYDLLEAGCDIRIVDREPLIKELVYHIHSLPLTTINKTHYLSNDALILPSPLVHIQSIHTLFGHANARSLLDSLNHATITDVPAADVKELQGLLTDHDCHACLLGKATRAFAIEGSRDKYIEPIPFAMVYSDVCQVRRTLKKERPQYFVSFKCSYTHFTKIYTITTKDEVKSVIAKYVAWVETQFGHRVRGIFTDQGSEYINSNVRHFFEAKGIEHHYTSGYTPAANGVAERLNLTIMNDVRTMLLSANLTSSFWPEAAKYAVYIRNHLWNRELGKSPAGMLGLKPLSAKSLHTFGEAVYSKILPEGEKTAARSQLGVYLGYHDDTYGSAIFIPTNPTDLGVGNFHDTRNLRFMKNHPLYTKYVEGMSVKFLYEDDLVFDPLPPDYVPNDNVVLDELFTTPQDTEVSTQSPDSTSSTHLDILLDDYDSGDDDDYEDHLHGVVYSTDHSLVKGEPDTLTEDLQYLQSDNIDSTQRVHIDSSLETSSHPVPPAHTRTDLSDTAAAGSPLDEGKSSTSAASTSQPSKSEHHTESLQPASKSTPGSVSTMADRRTRAYVQAQPTDDSASLSEPSVPVSKKRNRSDSTSSLDLASSKITKVDHQTTNTSSSGQSNSNSTVDSDSTTASPAVSTPSQPTSSTSTTATLDSSKHHHKVPSSAKVTKPKPSKWNNLPTDGVASRLRARSHVRSIIPDDFNKTKVSIRSIQVSALDVPNTFKQALASAESSAWQAAIESELSSHRDMETWSPDPIITDDPTILKSAISTRWVFAKKADGRYKGRLVARGDRQPENTYSDVYSPTLRAEIARSIFSHAVSHRWFLHQYDFTTAYLNSKLDTDVYIYPPDGVDTSSLDVPRGKRVVYKLNRGLYGLKQAGRLWHETLSTSLAKLGFTKSTAFPSTFVIKRKGKVQAVLGIFVDDMIFTASNQKLISSTIEALKEEYLLKEILADESGVNKFLGVDVRITRDSQNRVNHISLSQESYIKDYVESNNIEVKRVYNTPLPANFYFGNINKSNKLYASDKALKAAQTAFRSRIGTVLYASIMTRPDVTYAVNYLARYSDYPHPDLVAMLDRVICYLYSTAHYRLSYQKDTDAEPLQCYTDSDYAQDIVTRKSMNGFMILANGHLVHWKNKYTPLVCTSSDQAEQQAMFLATNELDWFHPLLLFMGSITKKSRIKLLVDNQTAIHAMTGDSFGTASKHYAVRTAKLKERYKSGLYEVVHVPGEYQLADILTKPIAVAVSKKLIPIVFDTT</sequence>
<evidence type="ECO:0000256" key="25">
    <source>
        <dbReference type="ARBA" id="ARBA00049244"/>
    </source>
</evidence>
<organism evidence="29 30">
    <name type="scientific">Pichia inconspicua</name>
    <dbReference type="NCBI Taxonomy" id="52247"/>
    <lineage>
        <taxon>Eukaryota</taxon>
        <taxon>Fungi</taxon>
        <taxon>Dikarya</taxon>
        <taxon>Ascomycota</taxon>
        <taxon>Saccharomycotina</taxon>
        <taxon>Pichiomycetes</taxon>
        <taxon>Pichiales</taxon>
        <taxon>Pichiaceae</taxon>
        <taxon>Pichia</taxon>
    </lineage>
</organism>
<keyword evidence="16" id="KW-0238">DNA-binding</keyword>
<dbReference type="GO" id="GO:0005737">
    <property type="term" value="C:cytoplasm"/>
    <property type="evidence" value="ECO:0007669"/>
    <property type="project" value="UniProtKB-SubCell"/>
</dbReference>
<dbReference type="InterPro" id="IPR013103">
    <property type="entry name" value="RVT_2"/>
</dbReference>
<feature type="compositionally biased region" description="Polar residues" evidence="27">
    <location>
        <begin position="1034"/>
        <end position="1048"/>
    </location>
</feature>
<evidence type="ECO:0000256" key="7">
    <source>
        <dbReference type="ARBA" id="ARBA00022722"/>
    </source>
</evidence>
<dbReference type="GO" id="GO:0003723">
    <property type="term" value="F:RNA binding"/>
    <property type="evidence" value="ECO:0007669"/>
    <property type="project" value="UniProtKB-KW"/>
</dbReference>
<dbReference type="GO" id="GO:0004523">
    <property type="term" value="F:RNA-DNA hybrid ribonuclease activity"/>
    <property type="evidence" value="ECO:0007669"/>
    <property type="project" value="UniProtKB-EC"/>
</dbReference>
<evidence type="ECO:0000259" key="28">
    <source>
        <dbReference type="PROSITE" id="PS50994"/>
    </source>
</evidence>
<feature type="compositionally biased region" description="Low complexity" evidence="27">
    <location>
        <begin position="1015"/>
        <end position="1026"/>
    </location>
</feature>
<evidence type="ECO:0000256" key="14">
    <source>
        <dbReference type="ARBA" id="ARBA00022918"/>
    </source>
</evidence>
<evidence type="ECO:0000256" key="13">
    <source>
        <dbReference type="ARBA" id="ARBA00022908"/>
    </source>
</evidence>
<feature type="compositionally biased region" description="Polar residues" evidence="27">
    <location>
        <begin position="34"/>
        <end position="70"/>
    </location>
</feature>
<evidence type="ECO:0000256" key="4">
    <source>
        <dbReference type="ARBA" id="ARBA00022578"/>
    </source>
</evidence>
<dbReference type="InterPro" id="IPR001969">
    <property type="entry name" value="Aspartic_peptidase_AS"/>
</dbReference>
<evidence type="ECO:0000256" key="23">
    <source>
        <dbReference type="ARBA" id="ARBA00033113"/>
    </source>
</evidence>
<proteinExistence type="predicted"/>
<dbReference type="Pfam" id="PF07727">
    <property type="entry name" value="RVT_2"/>
    <property type="match status" value="1"/>
</dbReference>
<gene>
    <name evidence="29" type="ORF">CANINC_002870</name>
</gene>
<evidence type="ECO:0000256" key="12">
    <source>
        <dbReference type="ARBA" id="ARBA00022884"/>
    </source>
</evidence>
<feature type="non-terminal residue" evidence="29">
    <location>
        <position position="1"/>
    </location>
</feature>
<evidence type="ECO:0000256" key="22">
    <source>
        <dbReference type="ARBA" id="ARBA00032154"/>
    </source>
</evidence>
<comment type="function">
    <text evidence="20">Integrase (IN) targets the VLP to the nucleus, where a subparticle preintegration complex (PIC) containing at least integrase and the newly synthesized dsDNA copy of the retrotransposon must transit the nuclear membrane. Once in the nucleus, integrase performs the integration of the dsDNA into the host genome.</text>
</comment>
<protein>
    <recommendedName>
        <fullName evidence="21">Gag-Pol-p199</fullName>
    </recommendedName>
    <alternativeName>
        <fullName evidence="22">TY1A-TY1B</fullName>
    </alternativeName>
    <alternativeName>
        <fullName evidence="23">p190</fullName>
    </alternativeName>
</protein>
<evidence type="ECO:0000256" key="1">
    <source>
        <dbReference type="ARBA" id="ARBA00000077"/>
    </source>
</evidence>
<keyword evidence="17" id="KW-0233">DNA recombination</keyword>
<evidence type="ECO:0000256" key="20">
    <source>
        <dbReference type="ARBA" id="ARBA00025615"/>
    </source>
</evidence>
<keyword evidence="30" id="KW-1185">Reference proteome</keyword>
<feature type="domain" description="Integrase catalytic" evidence="28">
    <location>
        <begin position="624"/>
        <end position="789"/>
    </location>
</feature>
<evidence type="ECO:0000256" key="27">
    <source>
        <dbReference type="SAM" id="MobiDB-lite"/>
    </source>
</evidence>
<comment type="caution">
    <text evidence="29">The sequence shown here is derived from an EMBL/GenBank/DDBJ whole genome shotgun (WGS) entry which is preliminary data.</text>
</comment>
<keyword evidence="8" id="KW-0479">Metal-binding</keyword>
<dbReference type="Gene3D" id="3.30.420.10">
    <property type="entry name" value="Ribonuclease H-like superfamily/Ribonuclease H"/>
    <property type="match status" value="1"/>
</dbReference>
<evidence type="ECO:0000256" key="3">
    <source>
        <dbReference type="ARBA" id="ARBA00022490"/>
    </source>
</evidence>
<evidence type="ECO:0000256" key="5">
    <source>
        <dbReference type="ARBA" id="ARBA00022679"/>
    </source>
</evidence>
<keyword evidence="9" id="KW-0255">Endonuclease</keyword>
<comment type="subcellular location">
    <subcellularLocation>
        <location evidence="2">Cytoplasm</location>
    </subcellularLocation>
</comment>
<evidence type="ECO:0000256" key="10">
    <source>
        <dbReference type="ARBA" id="ARBA00022801"/>
    </source>
</evidence>
<keyword evidence="5" id="KW-0808">Transferase</keyword>
<feature type="region of interest" description="Disordered" evidence="27">
    <location>
        <begin position="364"/>
        <end position="419"/>
    </location>
</feature>
<comment type="catalytic activity">
    <reaction evidence="1">
        <text>Endonucleolytic cleavage to 5'-phosphomonoester.</text>
        <dbReference type="EC" id="3.1.26.4"/>
    </reaction>
</comment>
<evidence type="ECO:0000256" key="19">
    <source>
        <dbReference type="ARBA" id="ARBA00025590"/>
    </source>
</evidence>
<evidence type="ECO:0000256" key="11">
    <source>
        <dbReference type="ARBA" id="ARBA00022842"/>
    </source>
</evidence>
<keyword evidence="6" id="KW-0548">Nucleotidyltransferase</keyword>
<comment type="function">
    <text evidence="19">Reverse transcriptase/ribonuclease H (RT) is a multifunctional enzyme that catalyzes the conversion of the retro-elements RNA genome into dsDNA within the VLP. The enzyme displays a DNA polymerase activity that can copy either DNA or RNA templates, and a ribonuclease H (RNase H) activity that cleaves the RNA strand of RNA-DNA heteroduplexes during plus-strand synthesis and hydrolyzes RNA primers. The conversion leads to a linear dsDNA copy of the retrotransposon that includes long terminal repeats (LTRs) at both ends.</text>
</comment>
<dbReference type="PROSITE" id="PS50994">
    <property type="entry name" value="INTEGRASE"/>
    <property type="match status" value="1"/>
</dbReference>
<dbReference type="SUPFAM" id="SSF53098">
    <property type="entry name" value="Ribonuclease H-like"/>
    <property type="match status" value="1"/>
</dbReference>
<dbReference type="PROSITE" id="PS00141">
    <property type="entry name" value="ASP_PROTEASE"/>
    <property type="match status" value="1"/>
</dbReference>
<evidence type="ECO:0000256" key="24">
    <source>
        <dbReference type="ARBA" id="ARBA00048173"/>
    </source>
</evidence>
<keyword evidence="14" id="KW-0695">RNA-directed DNA polymerase</keyword>
<keyword evidence="13" id="KW-0229">DNA integration</keyword>
<dbReference type="GO" id="GO:0003677">
    <property type="term" value="F:DNA binding"/>
    <property type="evidence" value="ECO:0007669"/>
    <property type="project" value="UniProtKB-KW"/>
</dbReference>
<keyword evidence="15" id="KW-0239">DNA-directed DNA polymerase</keyword>
<dbReference type="InterPro" id="IPR001584">
    <property type="entry name" value="Integrase_cat-core"/>
</dbReference>
<evidence type="ECO:0000256" key="8">
    <source>
        <dbReference type="ARBA" id="ARBA00022723"/>
    </source>
</evidence>
<comment type="catalytic activity">
    <reaction evidence="25">
        <text>DNA(n) + a 2'-deoxyribonucleoside 5'-triphosphate = DNA(n+1) + diphosphate</text>
        <dbReference type="Rhea" id="RHEA:22508"/>
        <dbReference type="Rhea" id="RHEA-COMP:17339"/>
        <dbReference type="Rhea" id="RHEA-COMP:17340"/>
        <dbReference type="ChEBI" id="CHEBI:33019"/>
        <dbReference type="ChEBI" id="CHEBI:61560"/>
        <dbReference type="ChEBI" id="CHEBI:173112"/>
        <dbReference type="EC" id="2.7.7.7"/>
    </reaction>
</comment>
<evidence type="ECO:0000256" key="26">
    <source>
        <dbReference type="ARBA" id="ARBA00057243"/>
    </source>
</evidence>
<dbReference type="GO" id="GO:0005634">
    <property type="term" value="C:nucleus"/>
    <property type="evidence" value="ECO:0007669"/>
    <property type="project" value="UniProtKB-ARBA"/>
</dbReference>
<evidence type="ECO:0000256" key="18">
    <source>
        <dbReference type="ARBA" id="ARBA00023268"/>
    </source>
</evidence>
<accession>A0A4T0X1R1</accession>
<feature type="compositionally biased region" description="Low complexity" evidence="27">
    <location>
        <begin position="368"/>
        <end position="418"/>
    </location>
</feature>
<evidence type="ECO:0000256" key="17">
    <source>
        <dbReference type="ARBA" id="ARBA00023172"/>
    </source>
</evidence>
<dbReference type="InterPro" id="IPR036397">
    <property type="entry name" value="RNaseH_sf"/>
</dbReference>
<dbReference type="GO" id="GO:0046872">
    <property type="term" value="F:metal ion binding"/>
    <property type="evidence" value="ECO:0007669"/>
    <property type="project" value="UniProtKB-KW"/>
</dbReference>
<dbReference type="GO" id="GO:0003964">
    <property type="term" value="F:RNA-directed DNA polymerase activity"/>
    <property type="evidence" value="ECO:0007669"/>
    <property type="project" value="UniProtKB-KW"/>
</dbReference>
<evidence type="ECO:0000256" key="2">
    <source>
        <dbReference type="ARBA" id="ARBA00004496"/>
    </source>
</evidence>
<feature type="compositionally biased region" description="Low complexity" evidence="27">
    <location>
        <begin position="1084"/>
        <end position="1094"/>
    </location>
</feature>
<dbReference type="PANTHER" id="PTHR42648:SF11">
    <property type="entry name" value="TRANSPOSON TY4-P GAG-POL POLYPROTEIN"/>
    <property type="match status" value="1"/>
</dbReference>
<feature type="region of interest" description="Disordered" evidence="27">
    <location>
        <begin position="981"/>
        <end position="1174"/>
    </location>
</feature>
<dbReference type="OrthoDB" id="4068312at2759"/>
<keyword evidence="4" id="KW-0815">Transposition</keyword>
<dbReference type="Proteomes" id="UP000307173">
    <property type="component" value="Unassembled WGS sequence"/>
</dbReference>
<feature type="region of interest" description="Disordered" evidence="27">
    <location>
        <begin position="1"/>
        <end position="80"/>
    </location>
</feature>
<reference evidence="29 30" key="1">
    <citation type="journal article" date="2019" name="Front. Genet.">
        <title>Whole-Genome Sequencing of the Opportunistic Yeast Pathogen Candida inconspicua Uncovers Its Hybrid Origin.</title>
        <authorList>
            <person name="Mixao V."/>
            <person name="Hansen A.P."/>
            <person name="Saus E."/>
            <person name="Boekhout T."/>
            <person name="Lass-Florl C."/>
            <person name="Gabaldon T."/>
        </authorList>
    </citation>
    <scope>NUCLEOTIDE SEQUENCE [LARGE SCALE GENOMIC DNA]</scope>
    <source>
        <strain evidence="29 30">CBS 180</strain>
    </source>
</reference>
<evidence type="ECO:0000256" key="16">
    <source>
        <dbReference type="ARBA" id="ARBA00023125"/>
    </source>
</evidence>
<dbReference type="GO" id="GO:0004190">
    <property type="term" value="F:aspartic-type endopeptidase activity"/>
    <property type="evidence" value="ECO:0007669"/>
    <property type="project" value="InterPro"/>
</dbReference>